<dbReference type="EMBL" id="PDEA01000001">
    <property type="protein sequence ID" value="PEH90984.1"/>
    <property type="molecule type" value="Genomic_DNA"/>
</dbReference>
<sequence>MAAGQLQSIEARKVLAKGERVEHPHANGHTVLHHWSPAEPNGQPPVVLFHGGSGSWTHWVRSIIPLTEAGHDVWAVDLPGFGDSDAVAGAHDADGMLDTLAQMLQERFPLQPVQLVGFSFGGMTAGMLAAAHPHVVQQLVIVGAPGIGLSAKHPFQLKGWRHLKSPYAQLQTHVYNLGELMLCDLKKITRDTVALHVANVQRDRLPRRRISSTDILVKSLLKVTCPVTAIYAERDALYPKLLDEVETLLATSARNFQGMHRVPDAGHWVQYEAPEAVHALLLPILAGPQPVEA</sequence>
<gene>
    <name evidence="2" type="ORF">CRM82_09380</name>
</gene>
<proteinExistence type="predicted"/>
<organism evidence="2 3">
    <name type="scientific">Comamonas terrigena</name>
    <dbReference type="NCBI Taxonomy" id="32013"/>
    <lineage>
        <taxon>Bacteria</taxon>
        <taxon>Pseudomonadati</taxon>
        <taxon>Pseudomonadota</taxon>
        <taxon>Betaproteobacteria</taxon>
        <taxon>Burkholderiales</taxon>
        <taxon>Comamonadaceae</taxon>
        <taxon>Comamonas</taxon>
    </lineage>
</organism>
<accession>A0A2A7V0I4</accession>
<name>A0A2A7V0I4_COMTR</name>
<feature type="domain" description="AB hydrolase-1" evidence="1">
    <location>
        <begin position="44"/>
        <end position="160"/>
    </location>
</feature>
<protein>
    <submittedName>
        <fullName evidence="2">Alpha/beta hydrolase</fullName>
    </submittedName>
</protein>
<dbReference type="Pfam" id="PF00561">
    <property type="entry name" value="Abhydrolase_1"/>
    <property type="match status" value="1"/>
</dbReference>
<dbReference type="InterPro" id="IPR029058">
    <property type="entry name" value="AB_hydrolase_fold"/>
</dbReference>
<dbReference type="GO" id="GO:0016787">
    <property type="term" value="F:hydrolase activity"/>
    <property type="evidence" value="ECO:0007669"/>
    <property type="project" value="UniProtKB-KW"/>
</dbReference>
<evidence type="ECO:0000313" key="3">
    <source>
        <dbReference type="Proteomes" id="UP000220246"/>
    </source>
</evidence>
<comment type="caution">
    <text evidence="2">The sequence shown here is derived from an EMBL/GenBank/DDBJ whole genome shotgun (WGS) entry which is preliminary data.</text>
</comment>
<dbReference type="GO" id="GO:0016020">
    <property type="term" value="C:membrane"/>
    <property type="evidence" value="ECO:0007669"/>
    <property type="project" value="TreeGrafter"/>
</dbReference>
<evidence type="ECO:0000313" key="2">
    <source>
        <dbReference type="EMBL" id="PEH90984.1"/>
    </source>
</evidence>
<dbReference type="PANTHER" id="PTHR43798:SF33">
    <property type="entry name" value="HYDROLASE, PUTATIVE (AFU_ORTHOLOGUE AFUA_2G14860)-RELATED"/>
    <property type="match status" value="1"/>
</dbReference>
<dbReference type="Proteomes" id="UP000220246">
    <property type="component" value="Unassembled WGS sequence"/>
</dbReference>
<dbReference type="Gene3D" id="3.40.50.1820">
    <property type="entry name" value="alpha/beta hydrolase"/>
    <property type="match status" value="1"/>
</dbReference>
<dbReference type="PRINTS" id="PR00412">
    <property type="entry name" value="EPOXHYDRLASE"/>
</dbReference>
<dbReference type="PANTHER" id="PTHR43798">
    <property type="entry name" value="MONOACYLGLYCEROL LIPASE"/>
    <property type="match status" value="1"/>
</dbReference>
<dbReference type="InterPro" id="IPR000639">
    <property type="entry name" value="Epox_hydrolase-like"/>
</dbReference>
<keyword evidence="3" id="KW-1185">Reference proteome</keyword>
<dbReference type="OrthoDB" id="8562572at2"/>
<dbReference type="InterPro" id="IPR000073">
    <property type="entry name" value="AB_hydrolase_1"/>
</dbReference>
<dbReference type="InterPro" id="IPR050266">
    <property type="entry name" value="AB_hydrolase_sf"/>
</dbReference>
<dbReference type="STRING" id="1219032.GCA_001515545_02723"/>
<evidence type="ECO:0000259" key="1">
    <source>
        <dbReference type="Pfam" id="PF00561"/>
    </source>
</evidence>
<keyword evidence="2" id="KW-0378">Hydrolase</keyword>
<dbReference type="PRINTS" id="PR00111">
    <property type="entry name" value="ABHYDROLASE"/>
</dbReference>
<dbReference type="AlphaFoldDB" id="A0A2A7V0I4"/>
<dbReference type="SUPFAM" id="SSF53474">
    <property type="entry name" value="alpha/beta-Hydrolases"/>
    <property type="match status" value="1"/>
</dbReference>
<reference evidence="3" key="1">
    <citation type="submission" date="2017-09" db="EMBL/GenBank/DDBJ databases">
        <title>FDA dAtabase for Regulatory Grade micrObial Sequences (FDA-ARGOS): Supporting development and validation of Infectious Disease Dx tests.</title>
        <authorList>
            <person name="Minogue T."/>
            <person name="Wolcott M."/>
            <person name="Wasieloski L."/>
            <person name="Aguilar W."/>
            <person name="Moore D."/>
            <person name="Tallon L."/>
            <person name="Sadzewicz L."/>
            <person name="Ott S."/>
            <person name="Zhao X."/>
            <person name="Nagaraj S."/>
            <person name="Vavikolanu K."/>
            <person name="Aluvathingal J."/>
            <person name="Nadendla S."/>
            <person name="Sichtig H."/>
        </authorList>
    </citation>
    <scope>NUCLEOTIDE SEQUENCE [LARGE SCALE GENOMIC DNA]</scope>
    <source>
        <strain evidence="3">FDAARGOS_394</strain>
    </source>
</reference>